<evidence type="ECO:0000313" key="3">
    <source>
        <dbReference type="Proteomes" id="UP000799444"/>
    </source>
</evidence>
<dbReference type="AlphaFoldDB" id="A0A9P4QQN8"/>
<dbReference type="InterPro" id="IPR021765">
    <property type="entry name" value="UstYa-like"/>
</dbReference>
<name>A0A9P4QQN8_9PLEO</name>
<dbReference type="GO" id="GO:0043386">
    <property type="term" value="P:mycotoxin biosynthetic process"/>
    <property type="evidence" value="ECO:0007669"/>
    <property type="project" value="InterPro"/>
</dbReference>
<evidence type="ECO:0008006" key="4">
    <source>
        <dbReference type="Google" id="ProtNLM"/>
    </source>
</evidence>
<organism evidence="2 3">
    <name type="scientific">Polyplosphaeria fusca</name>
    <dbReference type="NCBI Taxonomy" id="682080"/>
    <lineage>
        <taxon>Eukaryota</taxon>
        <taxon>Fungi</taxon>
        <taxon>Dikarya</taxon>
        <taxon>Ascomycota</taxon>
        <taxon>Pezizomycotina</taxon>
        <taxon>Dothideomycetes</taxon>
        <taxon>Pleosporomycetidae</taxon>
        <taxon>Pleosporales</taxon>
        <taxon>Tetraplosphaeriaceae</taxon>
        <taxon>Polyplosphaeria</taxon>
    </lineage>
</organism>
<dbReference type="OrthoDB" id="3687641at2759"/>
<keyword evidence="3" id="KW-1185">Reference proteome</keyword>
<protein>
    <recommendedName>
        <fullName evidence="4">Tat pathway signal sequence</fullName>
    </recommendedName>
</protein>
<dbReference type="Proteomes" id="UP000799444">
    <property type="component" value="Unassembled WGS sequence"/>
</dbReference>
<dbReference type="Pfam" id="PF11807">
    <property type="entry name" value="UstYa"/>
    <property type="match status" value="1"/>
</dbReference>
<comment type="similarity">
    <text evidence="1">Belongs to the ustYa family.</text>
</comment>
<dbReference type="EMBL" id="ML996186">
    <property type="protein sequence ID" value="KAF2731973.1"/>
    <property type="molecule type" value="Genomic_DNA"/>
</dbReference>
<evidence type="ECO:0000256" key="1">
    <source>
        <dbReference type="ARBA" id="ARBA00035112"/>
    </source>
</evidence>
<evidence type="ECO:0000313" key="2">
    <source>
        <dbReference type="EMBL" id="KAF2731973.1"/>
    </source>
</evidence>
<dbReference type="PANTHER" id="PTHR33365:SF7">
    <property type="entry name" value="TAT PATHWAY SIGNAL SEQUENCE"/>
    <property type="match status" value="1"/>
</dbReference>
<comment type="caution">
    <text evidence="2">The sequence shown here is derived from an EMBL/GenBank/DDBJ whole genome shotgun (WGS) entry which is preliminary data.</text>
</comment>
<sequence>MRIEHVPAGAWENQMYFGKPDYESDWAWINMTNPRTFRLHPDEAARLNFTDSVMVKPGEDFSSMLGVIHNLHCLRRLRQMLYPEYYYPNEAEDMKQHNFGHALHCLEALRSSVMCYPDLNPHPFYWSGMKYHDITVSAKVTRQCVDWDVMQERLEPRNFKDTELMRGTGPPA</sequence>
<accession>A0A9P4QQN8</accession>
<gene>
    <name evidence="2" type="ORF">EJ04DRAFT_566434</name>
</gene>
<reference evidence="2" key="1">
    <citation type="journal article" date="2020" name="Stud. Mycol.">
        <title>101 Dothideomycetes genomes: a test case for predicting lifestyles and emergence of pathogens.</title>
        <authorList>
            <person name="Haridas S."/>
            <person name="Albert R."/>
            <person name="Binder M."/>
            <person name="Bloem J."/>
            <person name="Labutti K."/>
            <person name="Salamov A."/>
            <person name="Andreopoulos B."/>
            <person name="Baker S."/>
            <person name="Barry K."/>
            <person name="Bills G."/>
            <person name="Bluhm B."/>
            <person name="Cannon C."/>
            <person name="Castanera R."/>
            <person name="Culley D."/>
            <person name="Daum C."/>
            <person name="Ezra D."/>
            <person name="Gonzalez J."/>
            <person name="Henrissat B."/>
            <person name="Kuo A."/>
            <person name="Liang C."/>
            <person name="Lipzen A."/>
            <person name="Lutzoni F."/>
            <person name="Magnuson J."/>
            <person name="Mondo S."/>
            <person name="Nolan M."/>
            <person name="Ohm R."/>
            <person name="Pangilinan J."/>
            <person name="Park H.-J."/>
            <person name="Ramirez L."/>
            <person name="Alfaro M."/>
            <person name="Sun H."/>
            <person name="Tritt A."/>
            <person name="Yoshinaga Y."/>
            <person name="Zwiers L.-H."/>
            <person name="Turgeon B."/>
            <person name="Goodwin S."/>
            <person name="Spatafora J."/>
            <person name="Crous P."/>
            <person name="Grigoriev I."/>
        </authorList>
    </citation>
    <scope>NUCLEOTIDE SEQUENCE</scope>
    <source>
        <strain evidence="2">CBS 125425</strain>
    </source>
</reference>
<proteinExistence type="inferred from homology"/>
<dbReference type="PANTHER" id="PTHR33365">
    <property type="entry name" value="YALI0B05434P"/>
    <property type="match status" value="1"/>
</dbReference>